<evidence type="ECO:0000256" key="1">
    <source>
        <dbReference type="SAM" id="MobiDB-lite"/>
    </source>
</evidence>
<dbReference type="Proteomes" id="UP000001194">
    <property type="component" value="Unassembled WGS sequence"/>
</dbReference>
<evidence type="ECO:0000313" key="3">
    <source>
        <dbReference type="Proteomes" id="UP000001194"/>
    </source>
</evidence>
<dbReference type="RefSeq" id="XP_001881696.1">
    <property type="nucleotide sequence ID" value="XM_001881661.1"/>
</dbReference>
<dbReference type="GeneID" id="6077170"/>
<dbReference type="InParanoid" id="B0DCI9"/>
<dbReference type="AlphaFoldDB" id="B0DCI9"/>
<evidence type="ECO:0000313" key="2">
    <source>
        <dbReference type="EMBL" id="EDR07907.1"/>
    </source>
</evidence>
<sequence>MAIPSSFHGHSIIIPHGFHVVHGRRKWLGPQPTLIPYGITWGSAPTGKPLCPISGCGQSRIAPDCGRCFRRKHCITKGGCGSKTHTGALSSSAPTCPDLIPVQNLMDHPPQLSGYRPASPLLTEPFSSTVGAGDVPLFPAVPSASPSIDPETLDAWPNPRFNSHMPPIFTAQWKREQEMEVERKRMESERKIHAVQVKHSVTVYAWAEDSKPPAIQDFQEGLFTWPYFPLSPSVLSALSLAGPDIHVQLYRKALGTWVTISPGHIIKLQEHTRVFLKASHVIDYADFDKLLNPESTSAPHLRYNLKGERDELRERYKKASQKGKAPRTEEVVSLEDEDSNDKINKPVAPSRHYFHKQNLAASAFQSASPSTTARSPASDIVEISDNVSSATQQLSRKRKLSRQCSPSAPKCAKSHSASVIELSDDLDSPLPLAIKVEQSSGDAEAPLQWPTDFHAVDIVDFFETCRKNTDIQLKILFHRHFPNNPYHRSTVNENCNRWLKAPQSLCDTFLKTIAASSNVCILPRNQCSSTSDTKFPATLKGWPVLGLVIRQLQLPPNICEVRIIFDELGKLTIIVEENVIRHCSLYTTYNNTGYGFSSEESFPRHYHTTRGDDNLLIALLQLESGLSSLDVDLLDSLMVFVGAGPCVQDHRVRTSNNSTDPSCILMVFTISIMIAQKRSVAVVAGTAQMANCNAVNNYNRDFA</sequence>
<dbReference type="OrthoDB" id="3050590at2759"/>
<proteinExistence type="predicted"/>
<dbReference type="EMBL" id="DS547103">
    <property type="protein sequence ID" value="EDR07907.1"/>
    <property type="molecule type" value="Genomic_DNA"/>
</dbReference>
<name>B0DCI9_LACBS</name>
<gene>
    <name evidence="2" type="ORF">LACBIDRAFT_327688</name>
</gene>
<feature type="region of interest" description="Disordered" evidence="1">
    <location>
        <begin position="318"/>
        <end position="347"/>
    </location>
</feature>
<protein>
    <submittedName>
        <fullName evidence="2">Predicted protein</fullName>
    </submittedName>
</protein>
<keyword evidence="3" id="KW-1185">Reference proteome</keyword>
<dbReference type="HOGENOM" id="CLU_392345_0_0_1"/>
<organism evidence="3">
    <name type="scientific">Laccaria bicolor (strain S238N-H82 / ATCC MYA-4686)</name>
    <name type="common">Bicoloured deceiver</name>
    <name type="synonym">Laccaria laccata var. bicolor</name>
    <dbReference type="NCBI Taxonomy" id="486041"/>
    <lineage>
        <taxon>Eukaryota</taxon>
        <taxon>Fungi</taxon>
        <taxon>Dikarya</taxon>
        <taxon>Basidiomycota</taxon>
        <taxon>Agaricomycotina</taxon>
        <taxon>Agaricomycetes</taxon>
        <taxon>Agaricomycetidae</taxon>
        <taxon>Agaricales</taxon>
        <taxon>Agaricineae</taxon>
        <taxon>Hydnangiaceae</taxon>
        <taxon>Laccaria</taxon>
    </lineage>
</organism>
<reference evidence="2 3" key="1">
    <citation type="journal article" date="2008" name="Nature">
        <title>The genome of Laccaria bicolor provides insights into mycorrhizal symbiosis.</title>
        <authorList>
            <person name="Martin F."/>
            <person name="Aerts A."/>
            <person name="Ahren D."/>
            <person name="Brun A."/>
            <person name="Danchin E.G.J."/>
            <person name="Duchaussoy F."/>
            <person name="Gibon J."/>
            <person name="Kohler A."/>
            <person name="Lindquist E."/>
            <person name="Pereda V."/>
            <person name="Salamov A."/>
            <person name="Shapiro H.J."/>
            <person name="Wuyts J."/>
            <person name="Blaudez D."/>
            <person name="Buee M."/>
            <person name="Brokstein P."/>
            <person name="Canbaeck B."/>
            <person name="Cohen D."/>
            <person name="Courty P.E."/>
            <person name="Coutinho P.M."/>
            <person name="Delaruelle C."/>
            <person name="Detter J.C."/>
            <person name="Deveau A."/>
            <person name="DiFazio S."/>
            <person name="Duplessis S."/>
            <person name="Fraissinet-Tachet L."/>
            <person name="Lucic E."/>
            <person name="Frey-Klett P."/>
            <person name="Fourrey C."/>
            <person name="Feussner I."/>
            <person name="Gay G."/>
            <person name="Grimwood J."/>
            <person name="Hoegger P.J."/>
            <person name="Jain P."/>
            <person name="Kilaru S."/>
            <person name="Labbe J."/>
            <person name="Lin Y.C."/>
            <person name="Legue V."/>
            <person name="Le Tacon F."/>
            <person name="Marmeisse R."/>
            <person name="Melayah D."/>
            <person name="Montanini B."/>
            <person name="Muratet M."/>
            <person name="Nehls U."/>
            <person name="Niculita-Hirzel H."/>
            <person name="Oudot-Le Secq M.P."/>
            <person name="Peter M."/>
            <person name="Quesneville H."/>
            <person name="Rajashekar B."/>
            <person name="Reich M."/>
            <person name="Rouhier N."/>
            <person name="Schmutz J."/>
            <person name="Yin T."/>
            <person name="Chalot M."/>
            <person name="Henrissat B."/>
            <person name="Kuees U."/>
            <person name="Lucas S."/>
            <person name="Van de Peer Y."/>
            <person name="Podila G.K."/>
            <person name="Polle A."/>
            <person name="Pukkila P.J."/>
            <person name="Richardson P.M."/>
            <person name="Rouze P."/>
            <person name="Sanders I.R."/>
            <person name="Stajich J.E."/>
            <person name="Tunlid A."/>
            <person name="Tuskan G."/>
            <person name="Grigoriev I.V."/>
        </authorList>
    </citation>
    <scope>NUCLEOTIDE SEQUENCE [LARGE SCALE GENOMIC DNA]</scope>
    <source>
        <strain evidence="3">S238N-H82 / ATCC MYA-4686</strain>
    </source>
</reference>
<accession>B0DCI9</accession>
<dbReference type="KEGG" id="lbc:LACBIDRAFT_327688"/>